<keyword evidence="2" id="KW-1185">Reference proteome</keyword>
<comment type="caution">
    <text evidence="1">The sequence shown here is derived from an EMBL/GenBank/DDBJ whole genome shotgun (WGS) entry which is preliminary data.</text>
</comment>
<dbReference type="EMBL" id="MZXW01000004">
    <property type="protein sequence ID" value="RXT54041.1"/>
    <property type="molecule type" value="Genomic_DNA"/>
</dbReference>
<name>A0A4Q1VN07_9BRAD</name>
<organism evidence="1 2">
    <name type="scientific">Bradyrhizobium betae</name>
    <dbReference type="NCBI Taxonomy" id="244734"/>
    <lineage>
        <taxon>Bacteria</taxon>
        <taxon>Pseudomonadati</taxon>
        <taxon>Pseudomonadota</taxon>
        <taxon>Alphaproteobacteria</taxon>
        <taxon>Hyphomicrobiales</taxon>
        <taxon>Nitrobacteraceae</taxon>
        <taxon>Bradyrhizobium</taxon>
    </lineage>
</organism>
<proteinExistence type="predicted"/>
<gene>
    <name evidence="1" type="ORF">B5V03_00805</name>
</gene>
<evidence type="ECO:0000313" key="1">
    <source>
        <dbReference type="EMBL" id="RXT54041.1"/>
    </source>
</evidence>
<evidence type="ECO:0000313" key="2">
    <source>
        <dbReference type="Proteomes" id="UP000290819"/>
    </source>
</evidence>
<reference evidence="1 2" key="1">
    <citation type="submission" date="2017-03" db="EMBL/GenBank/DDBJ databases">
        <authorList>
            <person name="Safronova V.I."/>
            <person name="Sazanova A.L."/>
            <person name="Chirak E.R."/>
        </authorList>
    </citation>
    <scope>NUCLEOTIDE SEQUENCE [LARGE SCALE GENOMIC DNA]</scope>
    <source>
        <strain evidence="1 2">Opo-243</strain>
    </source>
</reference>
<sequence length="219" mass="22580">MAGSSAPRNTSIAMKRAAILVLVALGGAGGIALAQDPMTQLRSCLQKEHAERLGCLNKLTRTIAPQHRPTSEDDWIVSQTTSPIDYSPIATATTSSRSGTGESVMQLSIRCRNGRTELSLVGPGISRGGGDDAISYRVNDNPAVQVAAAVPAFGPGVAFAGDVVRLVQSLPDSGDLIVVLSPRGGAAHDGTFSLAGLDAARAKMAAACKWPRAIATPNH</sequence>
<accession>A0A4Q1VN07</accession>
<dbReference type="AlphaFoldDB" id="A0A4Q1VN07"/>
<protein>
    <submittedName>
        <fullName evidence="1">Uncharacterized protein</fullName>
    </submittedName>
</protein>
<dbReference type="OrthoDB" id="8158974at2"/>
<dbReference type="Proteomes" id="UP000290819">
    <property type="component" value="Unassembled WGS sequence"/>
</dbReference>